<dbReference type="PROSITE" id="PS51352">
    <property type="entry name" value="THIOREDOXIN_2"/>
    <property type="match status" value="1"/>
</dbReference>
<evidence type="ECO:0000313" key="8">
    <source>
        <dbReference type="Proteomes" id="UP001139410"/>
    </source>
</evidence>
<dbReference type="Pfam" id="PF00085">
    <property type="entry name" value="Thioredoxin"/>
    <property type="match status" value="1"/>
</dbReference>
<keyword evidence="8" id="KW-1185">Reference proteome</keyword>
<dbReference type="SUPFAM" id="SSF52833">
    <property type="entry name" value="Thioredoxin-like"/>
    <property type="match status" value="1"/>
</dbReference>
<name>A0A9X1TW71_9SPHN</name>
<dbReference type="PROSITE" id="PS50005">
    <property type="entry name" value="TPR"/>
    <property type="match status" value="1"/>
</dbReference>
<feature type="domain" description="Thioredoxin" evidence="6">
    <location>
        <begin position="2"/>
        <end position="116"/>
    </location>
</feature>
<dbReference type="GO" id="GO:0005737">
    <property type="term" value="C:cytoplasm"/>
    <property type="evidence" value="ECO:0007669"/>
    <property type="project" value="TreeGrafter"/>
</dbReference>
<organism evidence="7 8">
    <name type="scientific">Sphingomonas cremea</name>
    <dbReference type="NCBI Taxonomy" id="2904799"/>
    <lineage>
        <taxon>Bacteria</taxon>
        <taxon>Pseudomonadati</taxon>
        <taxon>Pseudomonadota</taxon>
        <taxon>Alphaproteobacteria</taxon>
        <taxon>Sphingomonadales</taxon>
        <taxon>Sphingomonadaceae</taxon>
        <taxon>Sphingomonas</taxon>
    </lineage>
</organism>
<keyword evidence="4" id="KW-0676">Redox-active center</keyword>
<dbReference type="InterPro" id="IPR013766">
    <property type="entry name" value="Thioredoxin_domain"/>
</dbReference>
<dbReference type="CDD" id="cd02956">
    <property type="entry name" value="ybbN"/>
    <property type="match status" value="1"/>
</dbReference>
<dbReference type="Pfam" id="PF14561">
    <property type="entry name" value="TPR_20"/>
    <property type="match status" value="1"/>
</dbReference>
<evidence type="ECO:0000256" key="5">
    <source>
        <dbReference type="PROSITE-ProRule" id="PRU00339"/>
    </source>
</evidence>
<dbReference type="InterPro" id="IPR019734">
    <property type="entry name" value="TPR_rpt"/>
</dbReference>
<evidence type="ECO:0000256" key="2">
    <source>
        <dbReference type="ARBA" id="ARBA00022982"/>
    </source>
</evidence>
<evidence type="ECO:0000256" key="4">
    <source>
        <dbReference type="ARBA" id="ARBA00023284"/>
    </source>
</evidence>
<dbReference type="Gene3D" id="3.40.30.10">
    <property type="entry name" value="Glutaredoxin"/>
    <property type="match status" value="1"/>
</dbReference>
<evidence type="ECO:0000256" key="1">
    <source>
        <dbReference type="ARBA" id="ARBA00022448"/>
    </source>
</evidence>
<keyword evidence="5" id="KW-0802">TPR repeat</keyword>
<dbReference type="PANTHER" id="PTHR45663">
    <property type="entry name" value="GEO12009P1"/>
    <property type="match status" value="1"/>
</dbReference>
<dbReference type="PROSITE" id="PS00194">
    <property type="entry name" value="THIOREDOXIN_1"/>
    <property type="match status" value="1"/>
</dbReference>
<evidence type="ECO:0000256" key="3">
    <source>
        <dbReference type="ARBA" id="ARBA00023157"/>
    </source>
</evidence>
<dbReference type="Proteomes" id="UP001139410">
    <property type="component" value="Unassembled WGS sequence"/>
</dbReference>
<dbReference type="Pfam" id="PF14559">
    <property type="entry name" value="TPR_19"/>
    <property type="match status" value="1"/>
</dbReference>
<gene>
    <name evidence="7" type="ORF">LVY65_07905</name>
</gene>
<reference evidence="7" key="1">
    <citation type="submission" date="2022-01" db="EMBL/GenBank/DDBJ databases">
        <authorList>
            <person name="Jo J.-H."/>
            <person name="Im W.-T."/>
        </authorList>
    </citation>
    <scope>NUCLEOTIDE SEQUENCE</scope>
    <source>
        <strain evidence="7">G124</strain>
    </source>
</reference>
<accession>A0A9X1TW71</accession>
<sequence length="301" mass="32769">MATLGVSEDERAAIERFEREVVEPSMASLVILDFWAEWCGPCKQLGPVLEKVAADYAEKGVVLAKVDVDRDKLIAAQFRVQSIPTVYAIFQGQPIADLTNYRTEAQLKRILDQLLGQLPVKGAAQDLAAQVEPLIAMGEQVLGEGDAHRAESIFSQILEMDPKNPSVIGGLARAMIAADKIDEARTLLDSLSEDEFKHPAIGRARAALEVAATPPADVTAEEARVSANPDDHEARFAVAQARMAAGDRDAAADGLLEIIARDRDWNEGAARIRLLQILEASGLEDPWARAQRRRLSALLFT</sequence>
<dbReference type="SUPFAM" id="SSF48452">
    <property type="entry name" value="TPR-like"/>
    <property type="match status" value="1"/>
</dbReference>
<dbReference type="InterPro" id="IPR017937">
    <property type="entry name" value="Thioredoxin_CS"/>
</dbReference>
<protein>
    <submittedName>
        <fullName evidence="7">Tetratricopeptide repeat protein</fullName>
    </submittedName>
</protein>
<keyword evidence="1" id="KW-0813">Transport</keyword>
<dbReference type="EMBL" id="JAKFGM010000002">
    <property type="protein sequence ID" value="MCF2514989.1"/>
    <property type="molecule type" value="Genomic_DNA"/>
</dbReference>
<dbReference type="Gene3D" id="1.25.40.10">
    <property type="entry name" value="Tetratricopeptide repeat domain"/>
    <property type="match status" value="2"/>
</dbReference>
<dbReference type="InterPro" id="IPR011990">
    <property type="entry name" value="TPR-like_helical_dom_sf"/>
</dbReference>
<dbReference type="AlphaFoldDB" id="A0A9X1TW71"/>
<proteinExistence type="predicted"/>
<feature type="repeat" description="TPR" evidence="5">
    <location>
        <begin position="131"/>
        <end position="164"/>
    </location>
</feature>
<dbReference type="GO" id="GO:0006950">
    <property type="term" value="P:response to stress"/>
    <property type="evidence" value="ECO:0007669"/>
    <property type="project" value="UniProtKB-ARBA"/>
</dbReference>
<dbReference type="RefSeq" id="WP_235067492.1">
    <property type="nucleotide sequence ID" value="NZ_JAKFGM010000002.1"/>
</dbReference>
<dbReference type="GO" id="GO:0015035">
    <property type="term" value="F:protein-disulfide reductase activity"/>
    <property type="evidence" value="ECO:0007669"/>
    <property type="project" value="TreeGrafter"/>
</dbReference>
<keyword evidence="3" id="KW-1015">Disulfide bond</keyword>
<dbReference type="PANTHER" id="PTHR45663:SF11">
    <property type="entry name" value="GEO12009P1"/>
    <property type="match status" value="1"/>
</dbReference>
<evidence type="ECO:0000259" key="6">
    <source>
        <dbReference type="PROSITE" id="PS51352"/>
    </source>
</evidence>
<keyword evidence="2" id="KW-0249">Electron transport</keyword>
<comment type="caution">
    <text evidence="7">The sequence shown here is derived from an EMBL/GenBank/DDBJ whole genome shotgun (WGS) entry which is preliminary data.</text>
</comment>
<dbReference type="InterPro" id="IPR036249">
    <property type="entry name" value="Thioredoxin-like_sf"/>
</dbReference>
<evidence type="ECO:0000313" key="7">
    <source>
        <dbReference type="EMBL" id="MCF2514989.1"/>
    </source>
</evidence>